<evidence type="ECO:0000256" key="2">
    <source>
        <dbReference type="ARBA" id="ARBA00022723"/>
    </source>
</evidence>
<keyword evidence="4" id="KW-0862">Zinc</keyword>
<proteinExistence type="predicted"/>
<dbReference type="RefSeq" id="XP_007920419.1">
    <property type="nucleotide sequence ID" value="XM_007922228.1"/>
</dbReference>
<dbReference type="PANTHER" id="PTHR15835:SF6">
    <property type="entry name" value="ZINC FINGER C3HC-TYPE PROTEIN 1"/>
    <property type="match status" value="1"/>
</dbReference>
<gene>
    <name evidence="9" type="ORF">MYCFIDRAFT_75970</name>
</gene>
<dbReference type="OrthoDB" id="2592092at2759"/>
<reference evidence="9 10" key="1">
    <citation type="journal article" date="2012" name="PLoS Pathog.">
        <title>Diverse lifestyles and strategies of plant pathogenesis encoded in the genomes of eighteen Dothideomycetes fungi.</title>
        <authorList>
            <person name="Ohm R.A."/>
            <person name="Feau N."/>
            <person name="Henrissat B."/>
            <person name="Schoch C.L."/>
            <person name="Horwitz B.A."/>
            <person name="Barry K.W."/>
            <person name="Condon B.J."/>
            <person name="Copeland A.C."/>
            <person name="Dhillon B."/>
            <person name="Glaser F."/>
            <person name="Hesse C.N."/>
            <person name="Kosti I."/>
            <person name="LaButti K."/>
            <person name="Lindquist E.A."/>
            <person name="Lucas S."/>
            <person name="Salamov A.A."/>
            <person name="Bradshaw R.E."/>
            <person name="Ciuffetti L."/>
            <person name="Hamelin R.C."/>
            <person name="Kema G.H.J."/>
            <person name="Lawrence C."/>
            <person name="Scott J.A."/>
            <person name="Spatafora J.W."/>
            <person name="Turgeon B.G."/>
            <person name="de Wit P.J.G.M."/>
            <person name="Zhong S."/>
            <person name="Goodwin S.B."/>
            <person name="Grigoriev I.V."/>
        </authorList>
    </citation>
    <scope>NUCLEOTIDE SEQUENCE [LARGE SCALE GENOMIC DNA]</scope>
    <source>
        <strain evidence="9 10">CIRAD86</strain>
    </source>
</reference>
<dbReference type="STRING" id="383855.N1Q8N9"/>
<dbReference type="Pfam" id="PF07967">
    <property type="entry name" value="zf-C3HC"/>
    <property type="match status" value="1"/>
</dbReference>
<keyword evidence="2" id="KW-0479">Metal-binding</keyword>
<keyword evidence="10" id="KW-1185">Reference proteome</keyword>
<evidence type="ECO:0000259" key="7">
    <source>
        <dbReference type="Pfam" id="PF07967"/>
    </source>
</evidence>
<sequence>MPEAIATTKRKFYKALDALTSTAALPAHDASTSSKKRTSNAAAAFDEARERARKRLRHSASATSLDSTSASVISLPRKLPNHSSRDLSKPPPQFSPWSQDTFLARLKTFSSVSQWHPKPDPIGEVEWAKRGWVCVDVNTVACKGGCEHRLVVSMEIDRKARNSMEAEEESDEDDDAEAEALEEALADRYREEIVEGHSTSCLWHKAGCKDDIYRLPVVRPSIWQPELRKRFRSLRDIGSSISKVKIRSFDDSSAKVLKDLPTTILEDNAANSDAERAFTIAMHGWRGSNENELLECDACFQRIGLWMYQPDYRSSRRSNNEDEVNSENFAIIDLVELHRDHCPWRNPTTQKASGSLSGLHAIQILHRVVSTCARDHRRRSQEHEPAEVAQDETPESARILSREEIIQQDQERESRLRKLKNLFSIKRRSTTKTPSKTAA</sequence>
<feature type="region of interest" description="Disordered" evidence="6">
    <location>
        <begin position="375"/>
        <end position="401"/>
    </location>
</feature>
<feature type="compositionally biased region" description="Low complexity" evidence="6">
    <location>
        <begin position="59"/>
        <end position="71"/>
    </location>
</feature>
<dbReference type="GO" id="GO:0005634">
    <property type="term" value="C:nucleus"/>
    <property type="evidence" value="ECO:0007669"/>
    <property type="project" value="UniProtKB-SubCell"/>
</dbReference>
<keyword evidence="3" id="KW-0863">Zinc-finger</keyword>
<evidence type="ECO:0000256" key="6">
    <source>
        <dbReference type="SAM" id="MobiDB-lite"/>
    </source>
</evidence>
<dbReference type="VEuPathDB" id="FungiDB:MYCFIDRAFT_75970"/>
<comment type="subcellular location">
    <subcellularLocation>
        <location evidence="1">Nucleus</location>
    </subcellularLocation>
</comment>
<dbReference type="PANTHER" id="PTHR15835">
    <property type="entry name" value="NUCLEAR-INTERACTING PARTNER OF ALK"/>
    <property type="match status" value="1"/>
</dbReference>
<keyword evidence="5" id="KW-0539">Nucleus</keyword>
<feature type="domain" description="C3HC-type" evidence="7">
    <location>
        <begin position="96"/>
        <end position="234"/>
    </location>
</feature>
<dbReference type="Proteomes" id="UP000016932">
    <property type="component" value="Unassembled WGS sequence"/>
</dbReference>
<accession>N1Q8N9</accession>
<dbReference type="InterPro" id="IPR013909">
    <property type="entry name" value="NuBaID_C"/>
</dbReference>
<feature type="compositionally biased region" description="Basic residues" evidence="6">
    <location>
        <begin position="417"/>
        <end position="430"/>
    </location>
</feature>
<feature type="domain" description="NuBaID C-terminal" evidence="8">
    <location>
        <begin position="277"/>
        <end position="355"/>
    </location>
</feature>
<dbReference type="EMBL" id="KB446555">
    <property type="protein sequence ID" value="EME88136.1"/>
    <property type="molecule type" value="Genomic_DNA"/>
</dbReference>
<dbReference type="KEGG" id="pfj:MYCFIDRAFT_75970"/>
<evidence type="ECO:0008006" key="11">
    <source>
        <dbReference type="Google" id="ProtNLM"/>
    </source>
</evidence>
<evidence type="ECO:0000256" key="5">
    <source>
        <dbReference type="ARBA" id="ARBA00023242"/>
    </source>
</evidence>
<evidence type="ECO:0000313" key="10">
    <source>
        <dbReference type="Proteomes" id="UP000016932"/>
    </source>
</evidence>
<evidence type="ECO:0000259" key="8">
    <source>
        <dbReference type="Pfam" id="PF08600"/>
    </source>
</evidence>
<protein>
    <recommendedName>
        <fullName evidence="11">C3HC-type domain-containing protein</fullName>
    </recommendedName>
</protein>
<feature type="region of interest" description="Disordered" evidence="6">
    <location>
        <begin position="417"/>
        <end position="439"/>
    </location>
</feature>
<feature type="region of interest" description="Disordered" evidence="6">
    <location>
        <begin position="24"/>
        <end position="72"/>
    </location>
</feature>
<dbReference type="AlphaFoldDB" id="N1Q8N9"/>
<evidence type="ECO:0000256" key="4">
    <source>
        <dbReference type="ARBA" id="ARBA00022833"/>
    </source>
</evidence>
<dbReference type="eggNOG" id="KOG4765">
    <property type="taxonomic scope" value="Eukaryota"/>
</dbReference>
<dbReference type="HOGENOM" id="CLU_031412_1_1_1"/>
<dbReference type="Pfam" id="PF08600">
    <property type="entry name" value="NuBaID_C"/>
    <property type="match status" value="1"/>
</dbReference>
<dbReference type="GeneID" id="19341161"/>
<name>N1Q8N9_PSEFD</name>
<evidence type="ECO:0000256" key="3">
    <source>
        <dbReference type="ARBA" id="ARBA00022771"/>
    </source>
</evidence>
<organism evidence="9 10">
    <name type="scientific">Pseudocercospora fijiensis (strain CIRAD86)</name>
    <name type="common">Black leaf streak disease fungus</name>
    <name type="synonym">Mycosphaerella fijiensis</name>
    <dbReference type="NCBI Taxonomy" id="383855"/>
    <lineage>
        <taxon>Eukaryota</taxon>
        <taxon>Fungi</taxon>
        <taxon>Dikarya</taxon>
        <taxon>Ascomycota</taxon>
        <taxon>Pezizomycotina</taxon>
        <taxon>Dothideomycetes</taxon>
        <taxon>Dothideomycetidae</taxon>
        <taxon>Mycosphaerellales</taxon>
        <taxon>Mycosphaerellaceae</taxon>
        <taxon>Pseudocercospora</taxon>
    </lineage>
</organism>
<dbReference type="InterPro" id="IPR012935">
    <property type="entry name" value="NuBaID_N"/>
</dbReference>
<evidence type="ECO:0000313" key="9">
    <source>
        <dbReference type="EMBL" id="EME88136.1"/>
    </source>
</evidence>
<dbReference type="GO" id="GO:0008270">
    <property type="term" value="F:zinc ion binding"/>
    <property type="evidence" value="ECO:0007669"/>
    <property type="project" value="UniProtKB-KW"/>
</dbReference>
<evidence type="ECO:0000256" key="1">
    <source>
        <dbReference type="ARBA" id="ARBA00004123"/>
    </source>
</evidence>